<keyword evidence="3" id="KW-1185">Reference proteome</keyword>
<accession>A0A1I1B978</accession>
<organism evidence="2 3">
    <name type="scientific">Azotobacter beijerinckii</name>
    <dbReference type="NCBI Taxonomy" id="170623"/>
    <lineage>
        <taxon>Bacteria</taxon>
        <taxon>Pseudomonadati</taxon>
        <taxon>Pseudomonadota</taxon>
        <taxon>Gammaproteobacteria</taxon>
        <taxon>Pseudomonadales</taxon>
        <taxon>Pseudomonadaceae</taxon>
        <taxon>Azotobacter</taxon>
    </lineage>
</organism>
<sequence length="216" mass="22671">MPYVIGCVSQKGGPGKSTLARALGAAFALNEWSVLLADLDTKQGTATAWQQRRLRAGVSPEVPVQMFGNVAGAVRKAGDADILIVDGAPHASAETVAIAKAAHLLLIPTGLSLDDLEPAVTLANTLADQHSIPLERLAFVLCKTGSSTAELVEARTYLGKTRFATLDGEIPQKPAFSRAMDAGLSVIETPYKAPREQALQVIQAAIARFETLIASA</sequence>
<dbReference type="Gene3D" id="3.40.50.300">
    <property type="entry name" value="P-loop containing nucleotide triphosphate hydrolases"/>
    <property type="match status" value="1"/>
</dbReference>
<dbReference type="InterPro" id="IPR027417">
    <property type="entry name" value="P-loop_NTPase"/>
</dbReference>
<proteinExistence type="predicted"/>
<dbReference type="SUPFAM" id="SSF52540">
    <property type="entry name" value="P-loop containing nucleoside triphosphate hydrolases"/>
    <property type="match status" value="1"/>
</dbReference>
<dbReference type="InterPro" id="IPR002586">
    <property type="entry name" value="CobQ/CobB/MinD/ParA_Nub-bd_dom"/>
</dbReference>
<name>A0A1I1B978_9GAMM</name>
<dbReference type="EMBL" id="FOKJ01000053">
    <property type="protein sequence ID" value="SFB46206.1"/>
    <property type="molecule type" value="Genomic_DNA"/>
</dbReference>
<reference evidence="2 3" key="1">
    <citation type="submission" date="2016-10" db="EMBL/GenBank/DDBJ databases">
        <authorList>
            <person name="Varghese N."/>
            <person name="Submissions S."/>
        </authorList>
    </citation>
    <scope>NUCLEOTIDE SEQUENCE [LARGE SCALE GENOMIC DNA]</scope>
    <source>
        <strain evidence="2 3">DSM 282</strain>
    </source>
</reference>
<evidence type="ECO:0000313" key="2">
    <source>
        <dbReference type="EMBL" id="SFB46206.1"/>
    </source>
</evidence>
<dbReference type="RefSeq" id="WP_091013761.1">
    <property type="nucleotide sequence ID" value="NZ_FOKJ01000053.1"/>
</dbReference>
<protein>
    <submittedName>
        <fullName evidence="2">Chromosome partitioning protein</fullName>
    </submittedName>
</protein>
<dbReference type="PANTHER" id="PTHR13696">
    <property type="entry name" value="P-LOOP CONTAINING NUCLEOSIDE TRIPHOSPHATE HYDROLASE"/>
    <property type="match status" value="1"/>
</dbReference>
<comment type="caution">
    <text evidence="2">The sequence shown here is derived from an EMBL/GenBank/DDBJ whole genome shotgun (WGS) entry which is preliminary data.</text>
</comment>
<evidence type="ECO:0000259" key="1">
    <source>
        <dbReference type="Pfam" id="PF01656"/>
    </source>
</evidence>
<evidence type="ECO:0000313" key="3">
    <source>
        <dbReference type="Proteomes" id="UP000198861"/>
    </source>
</evidence>
<dbReference type="Pfam" id="PF01656">
    <property type="entry name" value="CbiA"/>
    <property type="match status" value="1"/>
</dbReference>
<dbReference type="CDD" id="cd02042">
    <property type="entry name" value="ParAB_family"/>
    <property type="match status" value="1"/>
</dbReference>
<dbReference type="PANTHER" id="PTHR13696:SF96">
    <property type="entry name" value="COBQ_COBB_MIND_PARA NUCLEOTIDE BINDING DOMAIN-CONTAINING PROTEIN"/>
    <property type="match status" value="1"/>
</dbReference>
<feature type="domain" description="CobQ/CobB/MinD/ParA nucleotide binding" evidence="1">
    <location>
        <begin position="7"/>
        <end position="185"/>
    </location>
</feature>
<gene>
    <name evidence="2" type="ORF">SAMN04244571_02983</name>
</gene>
<dbReference type="InterPro" id="IPR050678">
    <property type="entry name" value="DNA_Partitioning_ATPase"/>
</dbReference>
<dbReference type="PIRSF" id="PIRSF009320">
    <property type="entry name" value="Nuc_binding_HP_1000"/>
    <property type="match status" value="1"/>
</dbReference>
<dbReference type="Proteomes" id="UP000198861">
    <property type="component" value="Unassembled WGS sequence"/>
</dbReference>